<keyword evidence="5" id="KW-1185">Reference proteome</keyword>
<dbReference type="InterPro" id="IPR056935">
    <property type="entry name" value="Rv0428c-like_C"/>
</dbReference>
<dbReference type="Proteomes" id="UP000649955">
    <property type="component" value="Unassembled WGS sequence"/>
</dbReference>
<sequence>MPLVLALDTHGSPPAEIRSRDFHRLRHNLAVNAREKLEITCSRAWPPLVEDPLGDWRLRWADGFTGRANSALAVGDPGRPLGEALRAVCDFAHDRAITPMVQVVRDSPNEHAIAAAGWVPATGHGAGHEVVVLTKGHFHVKVPPSGHFHVKVTDEPAPGWWELALRPGEDSPAARQVLTSGKVGYGVATAEGGLAGVVRGALVDGWLHVGRLEVAPAFRRRGLASALMGAVQAWGVEHGADHAVLQVAEGNSGALALYAGLGYAPHHRYRYWVPAPGSCEDSTS</sequence>
<dbReference type="InterPro" id="IPR050832">
    <property type="entry name" value="Bact_Acetyltransf"/>
</dbReference>
<dbReference type="SUPFAM" id="SSF55729">
    <property type="entry name" value="Acyl-CoA N-acyltransferases (Nat)"/>
    <property type="match status" value="1"/>
</dbReference>
<dbReference type="InterPro" id="IPR000182">
    <property type="entry name" value="GNAT_dom"/>
</dbReference>
<dbReference type="EMBL" id="BNAW01000061">
    <property type="protein sequence ID" value="GHG44760.1"/>
    <property type="molecule type" value="Genomic_DNA"/>
</dbReference>
<gene>
    <name evidence="4" type="ORF">GCM10017567_79030</name>
</gene>
<evidence type="ECO:0000313" key="4">
    <source>
        <dbReference type="EMBL" id="GHG44760.1"/>
    </source>
</evidence>
<protein>
    <submittedName>
        <fullName evidence="4">N-acetyltransferase</fullName>
    </submittedName>
</protein>
<dbReference type="Pfam" id="PF24553">
    <property type="entry name" value="Rv0428c_C"/>
    <property type="match status" value="1"/>
</dbReference>
<evidence type="ECO:0000256" key="2">
    <source>
        <dbReference type="ARBA" id="ARBA00023315"/>
    </source>
</evidence>
<accession>A0ABQ3KRB5</accession>
<dbReference type="CDD" id="cd04301">
    <property type="entry name" value="NAT_SF"/>
    <property type="match status" value="1"/>
</dbReference>
<proteinExistence type="predicted"/>
<comment type="caution">
    <text evidence="4">The sequence shown here is derived from an EMBL/GenBank/DDBJ whole genome shotgun (WGS) entry which is preliminary data.</text>
</comment>
<dbReference type="PANTHER" id="PTHR43877:SF2">
    <property type="entry name" value="AMINOALKYLPHOSPHONATE N-ACETYLTRANSFERASE-RELATED"/>
    <property type="match status" value="1"/>
</dbReference>
<dbReference type="Gene3D" id="3.40.630.30">
    <property type="match status" value="1"/>
</dbReference>
<dbReference type="InterPro" id="IPR016181">
    <property type="entry name" value="Acyl_CoA_acyltransferase"/>
</dbReference>
<evidence type="ECO:0000256" key="1">
    <source>
        <dbReference type="ARBA" id="ARBA00022679"/>
    </source>
</evidence>
<feature type="domain" description="N-acetyltransferase" evidence="3">
    <location>
        <begin position="148"/>
        <end position="284"/>
    </location>
</feature>
<dbReference type="PANTHER" id="PTHR43877">
    <property type="entry name" value="AMINOALKYLPHOSPHONATE N-ACETYLTRANSFERASE-RELATED-RELATED"/>
    <property type="match status" value="1"/>
</dbReference>
<keyword evidence="1" id="KW-0808">Transferase</keyword>
<name>A0ABQ3KRB5_9PSEU</name>
<reference evidence="5" key="1">
    <citation type="journal article" date="2019" name="Int. J. Syst. Evol. Microbiol.">
        <title>The Global Catalogue of Microorganisms (GCM) 10K type strain sequencing project: providing services to taxonomists for standard genome sequencing and annotation.</title>
        <authorList>
            <consortium name="The Broad Institute Genomics Platform"/>
            <consortium name="The Broad Institute Genome Sequencing Center for Infectious Disease"/>
            <person name="Wu L."/>
            <person name="Ma J."/>
        </authorList>
    </citation>
    <scope>NUCLEOTIDE SEQUENCE [LARGE SCALE GENOMIC DNA]</scope>
    <source>
        <strain evidence="5">CGMCC 4.7680</strain>
    </source>
</reference>
<organism evidence="4 5">
    <name type="scientific">Amycolatopsis bullii</name>
    <dbReference type="NCBI Taxonomy" id="941987"/>
    <lineage>
        <taxon>Bacteria</taxon>
        <taxon>Bacillati</taxon>
        <taxon>Actinomycetota</taxon>
        <taxon>Actinomycetes</taxon>
        <taxon>Pseudonocardiales</taxon>
        <taxon>Pseudonocardiaceae</taxon>
        <taxon>Amycolatopsis</taxon>
    </lineage>
</organism>
<evidence type="ECO:0000259" key="3">
    <source>
        <dbReference type="PROSITE" id="PS51186"/>
    </source>
</evidence>
<dbReference type="PROSITE" id="PS51186">
    <property type="entry name" value="GNAT"/>
    <property type="match status" value="1"/>
</dbReference>
<evidence type="ECO:0000313" key="5">
    <source>
        <dbReference type="Proteomes" id="UP000649955"/>
    </source>
</evidence>
<keyword evidence="2" id="KW-0012">Acyltransferase</keyword>